<dbReference type="SUPFAM" id="SSF53335">
    <property type="entry name" value="S-adenosyl-L-methionine-dependent methyltransferases"/>
    <property type="match status" value="1"/>
</dbReference>
<evidence type="ECO:0000256" key="7">
    <source>
        <dbReference type="ARBA" id="ARBA00023315"/>
    </source>
</evidence>
<dbReference type="Pfam" id="PF16197">
    <property type="entry name" value="KAsynt_C_assoc"/>
    <property type="match status" value="1"/>
</dbReference>
<feature type="region of interest" description="C-terminal hotdog fold" evidence="8">
    <location>
        <begin position="1008"/>
        <end position="1163"/>
    </location>
</feature>
<dbReference type="InterPro" id="IPR032821">
    <property type="entry name" value="PKS_assoc"/>
</dbReference>
<dbReference type="Pfam" id="PF08659">
    <property type="entry name" value="KR"/>
    <property type="match status" value="1"/>
</dbReference>
<dbReference type="InterPro" id="IPR009081">
    <property type="entry name" value="PP-bd_ACP"/>
</dbReference>
<dbReference type="SMART" id="SM00826">
    <property type="entry name" value="PKS_DH"/>
    <property type="match status" value="1"/>
</dbReference>
<dbReference type="Gene3D" id="3.10.129.110">
    <property type="entry name" value="Polyketide synthase dehydratase"/>
    <property type="match status" value="1"/>
</dbReference>
<keyword evidence="5" id="KW-0560">Oxidoreductase</keyword>
<dbReference type="SUPFAM" id="SSF51735">
    <property type="entry name" value="NAD(P)-binding Rossmann-fold domains"/>
    <property type="match status" value="3"/>
</dbReference>
<dbReference type="InterPro" id="IPR020807">
    <property type="entry name" value="PKS_DH"/>
</dbReference>
<keyword evidence="14" id="KW-1185">Reference proteome</keyword>
<comment type="caution">
    <text evidence="8">Lacks conserved residue(s) required for the propagation of feature annotation.</text>
</comment>
<dbReference type="Pfam" id="PF00107">
    <property type="entry name" value="ADH_zinc_N"/>
    <property type="match status" value="1"/>
</dbReference>
<dbReference type="Gene3D" id="3.40.47.10">
    <property type="match status" value="2"/>
</dbReference>
<dbReference type="Gene3D" id="3.40.50.150">
    <property type="entry name" value="Vaccinia Virus protein VP39"/>
    <property type="match status" value="1"/>
</dbReference>
<protein>
    <submittedName>
        <fullName evidence="13">Type I Iterative PKS</fullName>
    </submittedName>
</protein>
<keyword evidence="6" id="KW-0511">Multifunctional enzyme</keyword>
<evidence type="ECO:0000259" key="10">
    <source>
        <dbReference type="PROSITE" id="PS50075"/>
    </source>
</evidence>
<dbReference type="PROSITE" id="PS00012">
    <property type="entry name" value="PHOSPHOPANTETHEINE"/>
    <property type="match status" value="1"/>
</dbReference>
<dbReference type="Gene3D" id="3.90.180.10">
    <property type="entry name" value="Medium-chain alcohol dehydrogenases, catalytic domain"/>
    <property type="match status" value="1"/>
</dbReference>
<dbReference type="InterPro" id="IPR050091">
    <property type="entry name" value="PKS_NRPS_Biosynth_Enz"/>
</dbReference>
<keyword evidence="4" id="KW-0521">NADP</keyword>
<dbReference type="PROSITE" id="PS52019">
    <property type="entry name" value="PKS_MFAS_DH"/>
    <property type="match status" value="1"/>
</dbReference>
<dbReference type="InterPro" id="IPR011032">
    <property type="entry name" value="GroES-like_sf"/>
</dbReference>
<dbReference type="SUPFAM" id="SSF55048">
    <property type="entry name" value="Probable ACP-binding domain of malonyl-CoA ACP transacylase"/>
    <property type="match status" value="1"/>
</dbReference>
<keyword evidence="1" id="KW-0596">Phosphopantetheine</keyword>
<dbReference type="CDD" id="cd00833">
    <property type="entry name" value="PKS"/>
    <property type="match status" value="1"/>
</dbReference>
<keyword evidence="7" id="KW-0012">Acyltransferase</keyword>
<dbReference type="InterPro" id="IPR013217">
    <property type="entry name" value="Methyltransf_12"/>
</dbReference>
<feature type="domain" description="Carrier" evidence="10">
    <location>
        <begin position="2390"/>
        <end position="2467"/>
    </location>
</feature>
<dbReference type="InterPro" id="IPR020841">
    <property type="entry name" value="PKS_Beta-ketoAc_synthase_dom"/>
</dbReference>
<dbReference type="SUPFAM" id="SSF52151">
    <property type="entry name" value="FabD/lysophospholipase-like"/>
    <property type="match status" value="1"/>
</dbReference>
<dbReference type="InterPro" id="IPR013154">
    <property type="entry name" value="ADH-like_N"/>
</dbReference>
<dbReference type="SUPFAM" id="SSF50129">
    <property type="entry name" value="GroES-like"/>
    <property type="match status" value="1"/>
</dbReference>
<dbReference type="InterPro" id="IPR056501">
    <property type="entry name" value="NAD-bd_HRPKS_sdrA"/>
</dbReference>
<evidence type="ECO:0000256" key="5">
    <source>
        <dbReference type="ARBA" id="ARBA00023002"/>
    </source>
</evidence>
<dbReference type="InterPro" id="IPR049551">
    <property type="entry name" value="PKS_DH_C"/>
</dbReference>
<feature type="domain" description="Ketosynthase family 3 (KS3)" evidence="11">
    <location>
        <begin position="9"/>
        <end position="311"/>
    </location>
</feature>
<dbReference type="InterPro" id="IPR016035">
    <property type="entry name" value="Acyl_Trfase/lysoPLipase"/>
</dbReference>
<dbReference type="InterPro" id="IPR016039">
    <property type="entry name" value="Thiolase-like"/>
</dbReference>
<evidence type="ECO:0000256" key="4">
    <source>
        <dbReference type="ARBA" id="ARBA00022857"/>
    </source>
</evidence>
<comment type="caution">
    <text evidence="13">The sequence shown here is derived from an EMBL/GenBank/DDBJ whole genome shotgun (WGS) entry which is preliminary data.</text>
</comment>
<dbReference type="SUPFAM" id="SSF53901">
    <property type="entry name" value="Thiolase-like"/>
    <property type="match status" value="2"/>
</dbReference>
<dbReference type="SMART" id="SM00829">
    <property type="entry name" value="PKS_ER"/>
    <property type="match status" value="1"/>
</dbReference>
<feature type="region of interest" description="Disordered" evidence="9">
    <location>
        <begin position="328"/>
        <end position="358"/>
    </location>
</feature>
<organism evidence="13 14">
    <name type="scientific">Diaporthe australafricana</name>
    <dbReference type="NCBI Taxonomy" id="127596"/>
    <lineage>
        <taxon>Eukaryota</taxon>
        <taxon>Fungi</taxon>
        <taxon>Dikarya</taxon>
        <taxon>Ascomycota</taxon>
        <taxon>Pezizomycotina</taxon>
        <taxon>Sordariomycetes</taxon>
        <taxon>Sordariomycetidae</taxon>
        <taxon>Diaporthales</taxon>
        <taxon>Diaporthaceae</taxon>
        <taxon>Diaporthe</taxon>
    </lineage>
</organism>
<dbReference type="EMBL" id="JAWRVE010000160">
    <property type="protein sequence ID" value="KAL1852420.1"/>
    <property type="molecule type" value="Genomic_DNA"/>
</dbReference>
<dbReference type="Pfam" id="PF14765">
    <property type="entry name" value="PS-DH"/>
    <property type="match status" value="1"/>
</dbReference>
<evidence type="ECO:0000256" key="1">
    <source>
        <dbReference type="ARBA" id="ARBA00022450"/>
    </source>
</evidence>
<dbReference type="InterPro" id="IPR006162">
    <property type="entry name" value="Ppantetheine_attach_site"/>
</dbReference>
<dbReference type="InterPro" id="IPR001227">
    <property type="entry name" value="Ac_transferase_dom_sf"/>
</dbReference>
<dbReference type="InterPro" id="IPR029063">
    <property type="entry name" value="SAM-dependent_MTases_sf"/>
</dbReference>
<dbReference type="Pfam" id="PF00109">
    <property type="entry name" value="ketoacyl-synt"/>
    <property type="match status" value="1"/>
</dbReference>
<dbReference type="Pfam" id="PF08240">
    <property type="entry name" value="ADH_N"/>
    <property type="match status" value="1"/>
</dbReference>
<feature type="region of interest" description="N-terminal hotdog fold" evidence="8">
    <location>
        <begin position="850"/>
        <end position="988"/>
    </location>
</feature>
<dbReference type="Pfam" id="PF02801">
    <property type="entry name" value="Ketoacyl-synt_C"/>
    <property type="match status" value="1"/>
</dbReference>
<dbReference type="PANTHER" id="PTHR43775:SF29">
    <property type="entry name" value="ASPERFURANONE POLYKETIDE SYNTHASE AFOG-RELATED"/>
    <property type="match status" value="1"/>
</dbReference>
<dbReference type="SMART" id="SM00822">
    <property type="entry name" value="PKS_KR"/>
    <property type="match status" value="1"/>
</dbReference>
<dbReference type="PROSITE" id="PS50075">
    <property type="entry name" value="CARRIER"/>
    <property type="match status" value="1"/>
</dbReference>
<name>A0ABR3W402_9PEZI</name>
<evidence type="ECO:0000259" key="12">
    <source>
        <dbReference type="PROSITE" id="PS52019"/>
    </source>
</evidence>
<dbReference type="InterPro" id="IPR036291">
    <property type="entry name" value="NAD(P)-bd_dom_sf"/>
</dbReference>
<dbReference type="PROSITE" id="PS52004">
    <property type="entry name" value="KS3_2"/>
    <property type="match status" value="1"/>
</dbReference>
<dbReference type="InterPro" id="IPR042104">
    <property type="entry name" value="PKS_dehydratase_sf"/>
</dbReference>
<evidence type="ECO:0000256" key="3">
    <source>
        <dbReference type="ARBA" id="ARBA00022679"/>
    </source>
</evidence>
<gene>
    <name evidence="13" type="ORF">Daus18300_012179</name>
</gene>
<dbReference type="Proteomes" id="UP001583177">
    <property type="component" value="Unassembled WGS sequence"/>
</dbReference>
<keyword evidence="2" id="KW-0597">Phosphoprotein</keyword>
<dbReference type="InterPro" id="IPR016036">
    <property type="entry name" value="Malonyl_transacylase_ACP-bd"/>
</dbReference>
<dbReference type="Gene3D" id="3.40.366.10">
    <property type="entry name" value="Malonyl-Coenzyme A Acyl Carrier Protein, domain 2"/>
    <property type="match status" value="1"/>
</dbReference>
<dbReference type="Gene3D" id="3.40.50.720">
    <property type="entry name" value="NAD(P)-binding Rossmann-like Domain"/>
    <property type="match status" value="3"/>
</dbReference>
<evidence type="ECO:0000256" key="8">
    <source>
        <dbReference type="PROSITE-ProRule" id="PRU01363"/>
    </source>
</evidence>
<evidence type="ECO:0000256" key="6">
    <source>
        <dbReference type="ARBA" id="ARBA00023268"/>
    </source>
</evidence>
<dbReference type="Pfam" id="PF00698">
    <property type="entry name" value="Acyl_transf_1"/>
    <property type="match status" value="1"/>
</dbReference>
<dbReference type="InterPro" id="IPR049900">
    <property type="entry name" value="PKS_mFAS_DH"/>
</dbReference>
<dbReference type="Pfam" id="PF23114">
    <property type="entry name" value="NAD-bd_HRPKS_sdrA"/>
    <property type="match status" value="1"/>
</dbReference>
<dbReference type="SMART" id="SM00827">
    <property type="entry name" value="PKS_AT"/>
    <property type="match status" value="1"/>
</dbReference>
<dbReference type="InterPro" id="IPR013149">
    <property type="entry name" value="ADH-like_C"/>
</dbReference>
<evidence type="ECO:0000256" key="9">
    <source>
        <dbReference type="SAM" id="MobiDB-lite"/>
    </source>
</evidence>
<dbReference type="InterPro" id="IPR013968">
    <property type="entry name" value="PKS_KR"/>
</dbReference>
<dbReference type="InterPro" id="IPR057326">
    <property type="entry name" value="KR_dom"/>
</dbReference>
<evidence type="ECO:0000313" key="13">
    <source>
        <dbReference type="EMBL" id="KAL1852420.1"/>
    </source>
</evidence>
<dbReference type="Pfam" id="PF08242">
    <property type="entry name" value="Methyltransf_12"/>
    <property type="match status" value="1"/>
</dbReference>
<evidence type="ECO:0000259" key="11">
    <source>
        <dbReference type="PROSITE" id="PS52004"/>
    </source>
</evidence>
<feature type="compositionally biased region" description="Low complexity" evidence="9">
    <location>
        <begin position="336"/>
        <end position="358"/>
    </location>
</feature>
<dbReference type="InterPro" id="IPR014043">
    <property type="entry name" value="Acyl_transferase_dom"/>
</dbReference>
<evidence type="ECO:0000313" key="14">
    <source>
        <dbReference type="Proteomes" id="UP001583177"/>
    </source>
</evidence>
<keyword evidence="3" id="KW-0808">Transferase</keyword>
<dbReference type="SMART" id="SM00825">
    <property type="entry name" value="PKS_KS"/>
    <property type="match status" value="1"/>
</dbReference>
<dbReference type="InterPro" id="IPR014031">
    <property type="entry name" value="Ketoacyl_synth_C"/>
</dbReference>
<dbReference type="InterPro" id="IPR014030">
    <property type="entry name" value="Ketoacyl_synth_N"/>
</dbReference>
<sequence length="2472" mass="266400">MGDASGDATAPVAIVGVSGRFPGDASSPDQLWELISKGRSALTEVPRDRYNIDAFYHPSADHQGTHNARGGYFVREDVATFDAPFFRITAQEAHAMDPSQRLALELSYEALENANGYARGEGVCVILVKSLAKALEDGDSIRAVVRGTAVNHDGRTPGINLPSTAAQEAMIRSAYDSAGLGFSETGYFEAHGTGTAAGDPLEAAAVGRVFAPSRRLTGQQPPLYIGSVKSNIGHLEGGAGLAGLIKSLYILEKGQIPSNLWLQKVNPKIDLEGWGLAIPTSLTPWPTPGLRRISVNSFGYGGTNAHCILDDAYHYLASHGLSGRHNTSPLVPYEPSSPGLNSDLASSSSGLSTPISEQDSGVSLGSVLSSHDAAEPATPKLLVWSSHEQGGISRAAKNLASYLSERQFPPDPALLPRLAYTLSERRSRLPFTSFAVAASATSAPSALASPARPVRPSSETPTAVFVFTGQGAQWAGMGRELMAYTTFQKRMAEAGAHLRALGCAWDLAEEINNPSRVSEPQVSQPACTAVQVALVDLLAGWGVRPALVVGHSSGEIAAAYAKGAISRAAAWTIAYHRGRLSAGLDSGGREMGMLAVALSREEAQGCIDRVGAEPRPVVACVNSPVSVTLSGSAEGLQEVQGLIGSRAFSRRLVVKTAYHSPFMEELAKPYLESLKGIDHEESEHNTCVKMFSSVTGNEISDKALREPQYWVDNMTSPVQFHQAVDGILDHARAKALSSSLVLVECGPHSALKGPVQQILRAHGTVDPAKIPYVSLLTRKEDAITTALTAAGTLWQHAVPVNLAVVNSATSTPEDLNLLVDLPSFAWNHNSRFWYETPRTRAYRLRADPRHDLLGTLDESCPDTAGEPVWKNYIRLAEVPWLKHSLLRGQAFLGFSGMLALVLEGVRRTADPLKTVVGYRFRDVFPGPPLVLEEIDESSVETRLTLRAWRAGSRSLTTYWREFSLSSRDRSGAWTQHSTGLVQIEYNALDASIKEDWRSKWDAINADETAKPRAVGEFYDTFSDLGMQWQQAFQTLQSAKIVGSRRAATGSIQIQDTASLMPENFESEHVVHPTTLEGAFQLLSACDGGTRDKIRVPKYIESIFVSALISPLGPGTVLNAFGTIDEKWADGTNSTVVVADSSFNEPLLVFEGFKTTDADGETGAEAPPNAEATTKSLTKLGAFPVWGVDVENSPAGAIKAILHKTWAQAPNADYESISDLEWAAYILCKRATQRFTPQDAGRMAKHHQVFYRYMQRQVDLSRTSGSSALPCQTAAWLTADAATEAAVLRRAAAASAEGRMLVRILDNLPDILTGAADPWELMSAGGLLEELYRSGLSEDKTPAVQCELAALLAHRRPLRILEVGAGTGSATGKILARLGRARVERYTYTDVSASFFEQARDAFGEWSGAGVMDFKVFDAERDPGAQGFDLGAYDVVVAFQVLHATSRMDETIANCRKLLRPGGYLVATELTSKVARRSAVFGVLAGWWLGEEDGRLNGPEMFEGEWDCRLRRNGFDGVEWAFRDREDEGWSSSVMTARATVQKENTAATDKIILVTSQCAGPLVQGLSKKLASSASAVQQISFRDVPTIAFEELAAAKCVVAVELDQPLFGRIEQDEFEAVKRIILKARSALWLTRGGAPIDCKNPEHSMFTGLARSIRGEEPGINLVTVDLDPEGAESASIANILHILELQSQEHSNEHEFAERGGALHVSRITPDERLSKLLSSAVQDDKTTAAEEGPTPQPLKQHGRPLKMDLARTGDLDSFVLRDDDGFSAPLGSDQVEIEVRAVGLDPYDMAIAVGQIWDTQLGVEYSGVVTRAGSAVSNVAVGDRVAAFAIEPNWFKTYLRSSSAAAIKLPDGMTFENGTNIMRSYGAVKYGLVNAARLEKEEAVLIHDATTALGMAAVNIAKHIGAEVFATVAGEAERNLLVETCGVLPDHVFSFSGFSQALKQATGQRGVDVVLNSSMTGEALRQSWHCLAPFGRFVELGMKDMRSNTGLDMVPFAANTTFTGVNMKCMLYSNPKLYRRILSDTMQYLDTGIIKAGPLHVLKLSEVAEGFRTLQSRSKLGGGRVVLKIDENDTVPVIGEGQKQPLELRTDATYLVPGGLGGLGRPLLRWMAEKGARHFVTTSRSGGKDAKAQALVQELSGQGVNIRVFASDISDSAALEAVLSQVSASGMPLIRGTIICSMSVQDTMFETMTHADLVAATRPKYNVTLNLHNQLPKDLDFFICLSSAAGQIGSIAQGNYNAGNNYQDALCSYRQSLGLAATSVNLGWMGEIGFVAESDRAKVPQVVRDGVRNLKASQFFAVMEAAMRKDGDDEAVSKGQPVLGLATGGLIRDAGRDEPYWFRDARFSAMRVYDTHQSRAGSTNSSGNAVDIKSALASAKTFEEAKEVVLAGLMAKLARGLMMELDDMDASRPINMYGVDSLVAVDIRAWALKEVQSVVHVSDILKSMPMVDLAGKMAEASKLLVR</sequence>
<dbReference type="CDD" id="cd02440">
    <property type="entry name" value="AdoMet_MTases"/>
    <property type="match status" value="1"/>
</dbReference>
<feature type="domain" description="PKS/mFAS DH" evidence="12">
    <location>
        <begin position="850"/>
        <end position="1163"/>
    </location>
</feature>
<dbReference type="CDD" id="cd05195">
    <property type="entry name" value="enoyl_red"/>
    <property type="match status" value="1"/>
</dbReference>
<accession>A0ABR3W402</accession>
<reference evidence="13 14" key="1">
    <citation type="journal article" date="2024" name="IMA Fungus">
        <title>IMA Genome - F19 : A genome assembly and annotation guide to empower mycologists, including annotated draft genome sequences of Ceratocystis pirilliformis, Diaporthe australafricana, Fusarium ophioides, Paecilomyces lecythidis, and Sporothrix stenoceras.</title>
        <authorList>
            <person name="Aylward J."/>
            <person name="Wilson A.M."/>
            <person name="Visagie C.M."/>
            <person name="Spraker J."/>
            <person name="Barnes I."/>
            <person name="Buitendag C."/>
            <person name="Ceriani C."/>
            <person name="Del Mar Angel L."/>
            <person name="du Plessis D."/>
            <person name="Fuchs T."/>
            <person name="Gasser K."/>
            <person name="Kramer D."/>
            <person name="Li W."/>
            <person name="Munsamy K."/>
            <person name="Piso A."/>
            <person name="Price J.L."/>
            <person name="Sonnekus B."/>
            <person name="Thomas C."/>
            <person name="van der Nest A."/>
            <person name="van Dijk A."/>
            <person name="van Heerden A."/>
            <person name="van Vuuren N."/>
            <person name="Yilmaz N."/>
            <person name="Duong T.A."/>
            <person name="van der Merwe N.A."/>
            <person name="Wingfield M.J."/>
            <person name="Wingfield B.D."/>
        </authorList>
    </citation>
    <scope>NUCLEOTIDE SEQUENCE [LARGE SCALE GENOMIC DNA]</scope>
    <source>
        <strain evidence="13 14">CMW 18300</strain>
    </source>
</reference>
<evidence type="ECO:0000256" key="2">
    <source>
        <dbReference type="ARBA" id="ARBA00022553"/>
    </source>
</evidence>
<dbReference type="InterPro" id="IPR020843">
    <property type="entry name" value="ER"/>
</dbReference>
<feature type="region of interest" description="Disordered" evidence="9">
    <location>
        <begin position="1727"/>
        <end position="1748"/>
    </location>
</feature>
<proteinExistence type="predicted"/>
<dbReference type="PANTHER" id="PTHR43775">
    <property type="entry name" value="FATTY ACID SYNTHASE"/>
    <property type="match status" value="1"/>
</dbReference>